<accession>A0ABV0SBN8</accession>
<feature type="compositionally biased region" description="Basic and acidic residues" evidence="1">
    <location>
        <begin position="15"/>
        <end position="25"/>
    </location>
</feature>
<dbReference type="EMBL" id="JAHRIN010076034">
    <property type="protein sequence ID" value="MEQ2217694.1"/>
    <property type="molecule type" value="Genomic_DNA"/>
</dbReference>
<protein>
    <submittedName>
        <fullName evidence="2">Uncharacterized protein</fullName>
    </submittedName>
</protein>
<keyword evidence="3" id="KW-1185">Reference proteome</keyword>
<evidence type="ECO:0000313" key="2">
    <source>
        <dbReference type="EMBL" id="MEQ2217694.1"/>
    </source>
</evidence>
<evidence type="ECO:0000256" key="1">
    <source>
        <dbReference type="SAM" id="MobiDB-lite"/>
    </source>
</evidence>
<comment type="caution">
    <text evidence="2">The sequence shown here is derived from an EMBL/GenBank/DDBJ whole genome shotgun (WGS) entry which is preliminary data.</text>
</comment>
<name>A0ABV0SBN8_9TELE</name>
<reference evidence="2 3" key="1">
    <citation type="submission" date="2021-06" db="EMBL/GenBank/DDBJ databases">
        <authorList>
            <person name="Palmer J.M."/>
        </authorList>
    </citation>
    <scope>NUCLEOTIDE SEQUENCE [LARGE SCALE GENOMIC DNA]</scope>
    <source>
        <strain evidence="2 3">XC_2019</strain>
        <tissue evidence="2">Muscle</tissue>
    </source>
</reference>
<organism evidence="2 3">
    <name type="scientific">Xenoophorus captivus</name>
    <dbReference type="NCBI Taxonomy" id="1517983"/>
    <lineage>
        <taxon>Eukaryota</taxon>
        <taxon>Metazoa</taxon>
        <taxon>Chordata</taxon>
        <taxon>Craniata</taxon>
        <taxon>Vertebrata</taxon>
        <taxon>Euteleostomi</taxon>
        <taxon>Actinopterygii</taxon>
        <taxon>Neopterygii</taxon>
        <taxon>Teleostei</taxon>
        <taxon>Neoteleostei</taxon>
        <taxon>Acanthomorphata</taxon>
        <taxon>Ovalentaria</taxon>
        <taxon>Atherinomorphae</taxon>
        <taxon>Cyprinodontiformes</taxon>
        <taxon>Goodeidae</taxon>
        <taxon>Xenoophorus</taxon>
    </lineage>
</organism>
<dbReference type="Proteomes" id="UP001434883">
    <property type="component" value="Unassembled WGS sequence"/>
</dbReference>
<gene>
    <name evidence="2" type="ORF">XENOCAPTIV_019522</name>
</gene>
<evidence type="ECO:0000313" key="3">
    <source>
        <dbReference type="Proteomes" id="UP001434883"/>
    </source>
</evidence>
<sequence length="99" mass="10300">MGELGTEQMEALETDDGKGGLEACDRGPGTLEAGASAQKPWGPKTQMVEKPVAEAWNPADTGGGSARRRAKVLRGRLAGDPGALDAGLVEMERRYFAAG</sequence>
<feature type="region of interest" description="Disordered" evidence="1">
    <location>
        <begin position="1"/>
        <end position="43"/>
    </location>
</feature>
<proteinExistence type="predicted"/>